<feature type="domain" description="Major facilitator superfamily (MFS) profile" evidence="6">
    <location>
        <begin position="16"/>
        <end position="426"/>
    </location>
</feature>
<sequence>MFSTTPAASQRRPYYGWLLVIAGFLIMGTCYTTMVSGMSLFQPHIVQDLDITVGTYNMANSMSTLVSIVGSLVIGNVVDRVDGRILGGLSVAITAAALVGFASTSAAWQLFVLFAIDGLVIVAGTRLLISIVLTNWFTLKQGLAVAVALSGSGFGGAIFSPVVSSLIASIGWRSSFLVLAVVCFVIAFPITVVVFHSRPSDLGLVPYGADMANQDSAKGKRAKDTPVDIEVNWSHVWRHPSFWLMVAGFMVMGVINGAAIPNSITNMTAVTVDGQQIITGGHDMSFASAIYSFNMIVVLVSKILTGWLYDRFGVRTGIIVGSAACLIGSVGLCFAATNWGPVVSAIFFGFGTCMGTVAPSLVAVRCYGPKDVGRITGWLTSLEMLGYAFGTMLSGAIFDAFQSFIPMWVISCVGSVVMLVLLLAAAPAAHALVKYLREHGAPRLSYGKDR</sequence>
<dbReference type="InterPro" id="IPR050327">
    <property type="entry name" value="Proton-linked_MCT"/>
</dbReference>
<dbReference type="Gene3D" id="1.20.1250.20">
    <property type="entry name" value="MFS general substrate transporter like domains"/>
    <property type="match status" value="2"/>
</dbReference>
<gene>
    <name evidence="7" type="ORF">IAD17_07050</name>
</gene>
<feature type="transmembrane region" description="Helical" evidence="5">
    <location>
        <begin position="343"/>
        <end position="364"/>
    </location>
</feature>
<feature type="transmembrane region" description="Helical" evidence="5">
    <location>
        <begin position="110"/>
        <end position="133"/>
    </location>
</feature>
<evidence type="ECO:0000259" key="6">
    <source>
        <dbReference type="PROSITE" id="PS50850"/>
    </source>
</evidence>
<feature type="transmembrane region" description="Helical" evidence="5">
    <location>
        <begin position="404"/>
        <end position="433"/>
    </location>
</feature>
<keyword evidence="4 5" id="KW-0472">Membrane</keyword>
<feature type="transmembrane region" description="Helical" evidence="5">
    <location>
        <begin position="145"/>
        <end position="170"/>
    </location>
</feature>
<proteinExistence type="predicted"/>
<dbReference type="PANTHER" id="PTHR11360">
    <property type="entry name" value="MONOCARBOXYLATE TRANSPORTER"/>
    <property type="match status" value="1"/>
</dbReference>
<evidence type="ECO:0000256" key="1">
    <source>
        <dbReference type="ARBA" id="ARBA00004651"/>
    </source>
</evidence>
<feature type="transmembrane region" description="Helical" evidence="5">
    <location>
        <begin position="284"/>
        <end position="304"/>
    </location>
</feature>
<evidence type="ECO:0000313" key="7">
    <source>
        <dbReference type="EMBL" id="HIU24662.1"/>
    </source>
</evidence>
<reference evidence="7" key="1">
    <citation type="submission" date="2020-10" db="EMBL/GenBank/DDBJ databases">
        <authorList>
            <person name="Gilroy R."/>
        </authorList>
    </citation>
    <scope>NUCLEOTIDE SEQUENCE</scope>
    <source>
        <strain evidence="7">ChiHjej12B11-29160</strain>
    </source>
</reference>
<feature type="transmembrane region" description="Helical" evidence="5">
    <location>
        <begin position="316"/>
        <end position="337"/>
    </location>
</feature>
<name>A0A9D1HYK7_9ACTN</name>
<dbReference type="GO" id="GO:0005886">
    <property type="term" value="C:plasma membrane"/>
    <property type="evidence" value="ECO:0007669"/>
    <property type="project" value="UniProtKB-SubCell"/>
</dbReference>
<dbReference type="Proteomes" id="UP000824078">
    <property type="component" value="Unassembled WGS sequence"/>
</dbReference>
<feature type="transmembrane region" description="Helical" evidence="5">
    <location>
        <begin position="376"/>
        <end position="398"/>
    </location>
</feature>
<feature type="transmembrane region" description="Helical" evidence="5">
    <location>
        <begin position="242"/>
        <end position="264"/>
    </location>
</feature>
<accession>A0A9D1HYK7</accession>
<dbReference type="Pfam" id="PF07690">
    <property type="entry name" value="MFS_1"/>
    <property type="match status" value="2"/>
</dbReference>
<dbReference type="SUPFAM" id="SSF103473">
    <property type="entry name" value="MFS general substrate transporter"/>
    <property type="match status" value="1"/>
</dbReference>
<evidence type="ECO:0000256" key="4">
    <source>
        <dbReference type="ARBA" id="ARBA00023136"/>
    </source>
</evidence>
<dbReference type="GO" id="GO:0022857">
    <property type="term" value="F:transmembrane transporter activity"/>
    <property type="evidence" value="ECO:0007669"/>
    <property type="project" value="InterPro"/>
</dbReference>
<keyword evidence="2 5" id="KW-0812">Transmembrane</keyword>
<keyword evidence="3 5" id="KW-1133">Transmembrane helix</keyword>
<feature type="transmembrane region" description="Helical" evidence="5">
    <location>
        <begin position="85"/>
        <end position="104"/>
    </location>
</feature>
<organism evidence="7 8">
    <name type="scientific">Candidatus Coprovicinus avistercoris</name>
    <dbReference type="NCBI Taxonomy" id="2840754"/>
    <lineage>
        <taxon>Bacteria</taxon>
        <taxon>Bacillati</taxon>
        <taxon>Actinomycetota</taxon>
        <taxon>Coriobacteriia</taxon>
        <taxon>Coriobacteriales</taxon>
        <taxon>Coriobacteriaceae</taxon>
        <taxon>Coriobacteriaceae incertae sedis</taxon>
        <taxon>Candidatus Coprovicinus</taxon>
    </lineage>
</organism>
<dbReference type="InterPro" id="IPR036259">
    <property type="entry name" value="MFS_trans_sf"/>
</dbReference>
<dbReference type="InterPro" id="IPR020846">
    <property type="entry name" value="MFS_dom"/>
</dbReference>
<protein>
    <submittedName>
        <fullName evidence="7">MFS transporter</fullName>
    </submittedName>
</protein>
<reference evidence="7" key="2">
    <citation type="journal article" date="2021" name="PeerJ">
        <title>Extensive microbial diversity within the chicken gut microbiome revealed by metagenomics and culture.</title>
        <authorList>
            <person name="Gilroy R."/>
            <person name="Ravi A."/>
            <person name="Getino M."/>
            <person name="Pursley I."/>
            <person name="Horton D.L."/>
            <person name="Alikhan N.F."/>
            <person name="Baker D."/>
            <person name="Gharbi K."/>
            <person name="Hall N."/>
            <person name="Watson M."/>
            <person name="Adriaenssens E.M."/>
            <person name="Foster-Nyarko E."/>
            <person name="Jarju S."/>
            <person name="Secka A."/>
            <person name="Antonio M."/>
            <person name="Oren A."/>
            <person name="Chaudhuri R.R."/>
            <person name="La Ragione R."/>
            <person name="Hildebrand F."/>
            <person name="Pallen M.J."/>
        </authorList>
    </citation>
    <scope>NUCLEOTIDE SEQUENCE</scope>
    <source>
        <strain evidence="7">ChiHjej12B11-29160</strain>
    </source>
</reference>
<dbReference type="EMBL" id="DVMQ01000018">
    <property type="protein sequence ID" value="HIU24662.1"/>
    <property type="molecule type" value="Genomic_DNA"/>
</dbReference>
<dbReference type="InterPro" id="IPR011701">
    <property type="entry name" value="MFS"/>
</dbReference>
<evidence type="ECO:0000256" key="2">
    <source>
        <dbReference type="ARBA" id="ARBA00022692"/>
    </source>
</evidence>
<evidence type="ECO:0000256" key="3">
    <source>
        <dbReference type="ARBA" id="ARBA00022989"/>
    </source>
</evidence>
<feature type="transmembrane region" description="Helical" evidence="5">
    <location>
        <begin position="176"/>
        <end position="195"/>
    </location>
</feature>
<feature type="transmembrane region" description="Helical" evidence="5">
    <location>
        <begin position="14"/>
        <end position="38"/>
    </location>
</feature>
<feature type="transmembrane region" description="Helical" evidence="5">
    <location>
        <begin position="58"/>
        <end position="78"/>
    </location>
</feature>
<evidence type="ECO:0000313" key="8">
    <source>
        <dbReference type="Proteomes" id="UP000824078"/>
    </source>
</evidence>
<dbReference type="PANTHER" id="PTHR11360:SF290">
    <property type="entry name" value="MONOCARBOXYLATE MFS PERMEASE"/>
    <property type="match status" value="1"/>
</dbReference>
<comment type="caution">
    <text evidence="7">The sequence shown here is derived from an EMBL/GenBank/DDBJ whole genome shotgun (WGS) entry which is preliminary data.</text>
</comment>
<comment type="subcellular location">
    <subcellularLocation>
        <location evidence="1">Cell membrane</location>
        <topology evidence="1">Multi-pass membrane protein</topology>
    </subcellularLocation>
</comment>
<evidence type="ECO:0000256" key="5">
    <source>
        <dbReference type="SAM" id="Phobius"/>
    </source>
</evidence>
<dbReference type="PROSITE" id="PS50850">
    <property type="entry name" value="MFS"/>
    <property type="match status" value="1"/>
</dbReference>
<dbReference type="AlphaFoldDB" id="A0A9D1HYK7"/>